<dbReference type="EMBL" id="CAJVQB010158933">
    <property type="protein sequence ID" value="CAG8856340.1"/>
    <property type="molecule type" value="Genomic_DNA"/>
</dbReference>
<feature type="non-terminal residue" evidence="1">
    <location>
        <position position="1"/>
    </location>
</feature>
<gene>
    <name evidence="1" type="ORF">GMARGA_LOCUS45161</name>
</gene>
<accession>A0ABN7XMQ7</accession>
<proteinExistence type="predicted"/>
<evidence type="ECO:0000313" key="1">
    <source>
        <dbReference type="EMBL" id="CAG8856340.1"/>
    </source>
</evidence>
<evidence type="ECO:0000313" key="2">
    <source>
        <dbReference type="Proteomes" id="UP000789901"/>
    </source>
</evidence>
<organism evidence="1 2">
    <name type="scientific">Gigaspora margarita</name>
    <dbReference type="NCBI Taxonomy" id="4874"/>
    <lineage>
        <taxon>Eukaryota</taxon>
        <taxon>Fungi</taxon>
        <taxon>Fungi incertae sedis</taxon>
        <taxon>Mucoromycota</taxon>
        <taxon>Glomeromycotina</taxon>
        <taxon>Glomeromycetes</taxon>
        <taxon>Diversisporales</taxon>
        <taxon>Gigasporaceae</taxon>
        <taxon>Gigaspora</taxon>
    </lineage>
</organism>
<feature type="non-terminal residue" evidence="1">
    <location>
        <position position="113"/>
    </location>
</feature>
<name>A0ABN7XMQ7_GIGMA</name>
<dbReference type="Proteomes" id="UP000789901">
    <property type="component" value="Unassembled WGS sequence"/>
</dbReference>
<keyword evidence="2" id="KW-1185">Reference proteome</keyword>
<comment type="caution">
    <text evidence="1">The sequence shown here is derived from an EMBL/GenBank/DDBJ whole genome shotgun (WGS) entry which is preliminary data.</text>
</comment>
<reference evidence="1 2" key="1">
    <citation type="submission" date="2021-06" db="EMBL/GenBank/DDBJ databases">
        <authorList>
            <person name="Kallberg Y."/>
            <person name="Tangrot J."/>
            <person name="Rosling A."/>
        </authorList>
    </citation>
    <scope>NUCLEOTIDE SEQUENCE [LARGE SCALE GENOMIC DNA]</scope>
    <source>
        <strain evidence="1 2">120-4 pot B 10/14</strain>
    </source>
</reference>
<protein>
    <submittedName>
        <fullName evidence="1">39357_t:CDS:1</fullName>
    </submittedName>
</protein>
<sequence length="113" mass="12930">HSNNEKTNFVGAYNELKQHYSGNVNSKQKLTENDRIMTSVYFDLMKEIRQDYTKTHMLSLLSEFDPSQDAKTISAMQNIKNWSSNSNKLISTIGTYISGAPNEELDEDDPLYS</sequence>